<accession>A0AAD7ABW2</accession>
<evidence type="ECO:0000313" key="1">
    <source>
        <dbReference type="EMBL" id="KAJ7354052.1"/>
    </source>
</evidence>
<dbReference type="Gene3D" id="3.40.1090.10">
    <property type="entry name" value="Cytosolic phospholipase A2 catalytic domain"/>
    <property type="match status" value="1"/>
</dbReference>
<protein>
    <submittedName>
        <fullName evidence="1">Uncharacterized protein</fullName>
    </submittedName>
</protein>
<organism evidence="1 2">
    <name type="scientific">Mycena albidolilacea</name>
    <dbReference type="NCBI Taxonomy" id="1033008"/>
    <lineage>
        <taxon>Eukaryota</taxon>
        <taxon>Fungi</taxon>
        <taxon>Dikarya</taxon>
        <taxon>Basidiomycota</taxon>
        <taxon>Agaricomycotina</taxon>
        <taxon>Agaricomycetes</taxon>
        <taxon>Agaricomycetidae</taxon>
        <taxon>Agaricales</taxon>
        <taxon>Marasmiineae</taxon>
        <taxon>Mycenaceae</taxon>
        <taxon>Mycena</taxon>
    </lineage>
</organism>
<comment type="caution">
    <text evidence="1">The sequence shown here is derived from an EMBL/GenBank/DDBJ whole genome shotgun (WGS) entry which is preliminary data.</text>
</comment>
<evidence type="ECO:0000313" key="2">
    <source>
        <dbReference type="Proteomes" id="UP001218218"/>
    </source>
</evidence>
<sequence>DGRGIRRLSMLTIPKHLMYRLKVQENLPTVPHLCNYFDLIGGTSTSRCVLC</sequence>
<dbReference type="Proteomes" id="UP001218218">
    <property type="component" value="Unassembled WGS sequence"/>
</dbReference>
<reference evidence="1" key="1">
    <citation type="submission" date="2023-03" db="EMBL/GenBank/DDBJ databases">
        <title>Massive genome expansion in bonnet fungi (Mycena s.s.) driven by repeated elements and novel gene families across ecological guilds.</title>
        <authorList>
            <consortium name="Lawrence Berkeley National Laboratory"/>
            <person name="Harder C.B."/>
            <person name="Miyauchi S."/>
            <person name="Viragh M."/>
            <person name="Kuo A."/>
            <person name="Thoen E."/>
            <person name="Andreopoulos B."/>
            <person name="Lu D."/>
            <person name="Skrede I."/>
            <person name="Drula E."/>
            <person name="Henrissat B."/>
            <person name="Morin E."/>
            <person name="Kohler A."/>
            <person name="Barry K."/>
            <person name="LaButti K."/>
            <person name="Morin E."/>
            <person name="Salamov A."/>
            <person name="Lipzen A."/>
            <person name="Mereny Z."/>
            <person name="Hegedus B."/>
            <person name="Baldrian P."/>
            <person name="Stursova M."/>
            <person name="Weitz H."/>
            <person name="Taylor A."/>
            <person name="Grigoriev I.V."/>
            <person name="Nagy L.G."/>
            <person name="Martin F."/>
            <person name="Kauserud H."/>
        </authorList>
    </citation>
    <scope>NUCLEOTIDE SEQUENCE</scope>
    <source>
        <strain evidence="1">CBHHK002</strain>
    </source>
</reference>
<feature type="non-terminal residue" evidence="1">
    <location>
        <position position="1"/>
    </location>
</feature>
<gene>
    <name evidence="1" type="ORF">DFH08DRAFT_691400</name>
</gene>
<dbReference type="AlphaFoldDB" id="A0AAD7ABW2"/>
<name>A0AAD7ABW2_9AGAR</name>
<proteinExistence type="predicted"/>
<dbReference type="EMBL" id="JARIHO010000010">
    <property type="protein sequence ID" value="KAJ7354052.1"/>
    <property type="molecule type" value="Genomic_DNA"/>
</dbReference>
<keyword evidence="2" id="KW-1185">Reference proteome</keyword>